<name>A0A6M3LX77_9ZZZZ</name>
<accession>A0A6M3LX77</accession>
<evidence type="ECO:0000313" key="1">
    <source>
        <dbReference type="EMBL" id="QJA98224.1"/>
    </source>
</evidence>
<gene>
    <name evidence="1" type="ORF">MM171A02098_0004</name>
</gene>
<protein>
    <submittedName>
        <fullName evidence="1">Uncharacterized protein</fullName>
    </submittedName>
</protein>
<sequence length="110" mass="11862">MFEPLPPPDAQKTPVKSTPADAMVSLGVLTAACETAEPGKKSRCQELLKPLEQNREQAVDTLANIIVELGEESLDDALDRFNFLIMSATEKAKEILVAQGKIDISGNPIV</sequence>
<dbReference type="EMBL" id="MT143563">
    <property type="protein sequence ID" value="QJA98224.1"/>
    <property type="molecule type" value="Genomic_DNA"/>
</dbReference>
<reference evidence="1" key="1">
    <citation type="submission" date="2020-03" db="EMBL/GenBank/DDBJ databases">
        <title>The deep terrestrial virosphere.</title>
        <authorList>
            <person name="Holmfeldt K."/>
            <person name="Nilsson E."/>
            <person name="Simone D."/>
            <person name="Lopez-Fernandez M."/>
            <person name="Wu X."/>
            <person name="de Brujin I."/>
            <person name="Lundin D."/>
            <person name="Andersson A."/>
            <person name="Bertilsson S."/>
            <person name="Dopson M."/>
        </authorList>
    </citation>
    <scope>NUCLEOTIDE SEQUENCE</scope>
    <source>
        <strain evidence="1">MM171A02098</strain>
    </source>
</reference>
<dbReference type="AlphaFoldDB" id="A0A6M3LX77"/>
<proteinExistence type="predicted"/>
<organism evidence="1">
    <name type="scientific">viral metagenome</name>
    <dbReference type="NCBI Taxonomy" id="1070528"/>
    <lineage>
        <taxon>unclassified sequences</taxon>
        <taxon>metagenomes</taxon>
        <taxon>organismal metagenomes</taxon>
    </lineage>
</organism>